<evidence type="ECO:0000313" key="3">
    <source>
        <dbReference type="EMBL" id="CAI4218605.1"/>
    </source>
</evidence>
<feature type="compositionally biased region" description="Polar residues" evidence="1">
    <location>
        <begin position="307"/>
        <end position="317"/>
    </location>
</feature>
<dbReference type="PANTHER" id="PTHR28019">
    <property type="entry name" value="CELL MEMBRANE PROTEIN YLR413W-RELATED"/>
    <property type="match status" value="1"/>
</dbReference>
<gene>
    <name evidence="3" type="ORF">PPNO1_LOCUS8184</name>
</gene>
<feature type="transmembrane region" description="Helical" evidence="2">
    <location>
        <begin position="250"/>
        <end position="273"/>
    </location>
</feature>
<dbReference type="InterPro" id="IPR052413">
    <property type="entry name" value="SUR7_domain"/>
</dbReference>
<dbReference type="Pfam" id="PF06687">
    <property type="entry name" value="SUR7"/>
    <property type="match status" value="1"/>
</dbReference>
<evidence type="ECO:0000313" key="4">
    <source>
        <dbReference type="Proteomes" id="UP000838763"/>
    </source>
</evidence>
<feature type="transmembrane region" description="Helical" evidence="2">
    <location>
        <begin position="169"/>
        <end position="190"/>
    </location>
</feature>
<dbReference type="AlphaFoldDB" id="A0A9P1MD76"/>
<keyword evidence="4" id="KW-1185">Reference proteome</keyword>
<dbReference type="GO" id="GO:0005886">
    <property type="term" value="C:plasma membrane"/>
    <property type="evidence" value="ECO:0007669"/>
    <property type="project" value="InterPro"/>
</dbReference>
<evidence type="ECO:0000256" key="1">
    <source>
        <dbReference type="SAM" id="MobiDB-lite"/>
    </source>
</evidence>
<dbReference type="OrthoDB" id="4480814at2759"/>
<dbReference type="EMBL" id="CALLCH030000018">
    <property type="protein sequence ID" value="CAI4218605.1"/>
    <property type="molecule type" value="Genomic_DNA"/>
</dbReference>
<keyword evidence="2" id="KW-0472">Membrane</keyword>
<proteinExistence type="predicted"/>
<feature type="transmembrane region" description="Helical" evidence="2">
    <location>
        <begin position="202"/>
        <end position="230"/>
    </location>
</feature>
<keyword evidence="2" id="KW-0812">Transmembrane</keyword>
<comment type="caution">
    <text evidence="3">The sequence shown here is derived from an EMBL/GenBank/DDBJ whole genome shotgun (WGS) entry which is preliminary data.</text>
</comment>
<accession>A0A9P1MD76</accession>
<organism evidence="3 4">
    <name type="scientific">Parascedosporium putredinis</name>
    <dbReference type="NCBI Taxonomy" id="1442378"/>
    <lineage>
        <taxon>Eukaryota</taxon>
        <taxon>Fungi</taxon>
        <taxon>Dikarya</taxon>
        <taxon>Ascomycota</taxon>
        <taxon>Pezizomycotina</taxon>
        <taxon>Sordariomycetes</taxon>
        <taxon>Hypocreomycetidae</taxon>
        <taxon>Microascales</taxon>
        <taxon>Microascaceae</taxon>
        <taxon>Parascedosporium</taxon>
    </lineage>
</organism>
<evidence type="ECO:0000256" key="2">
    <source>
        <dbReference type="SAM" id="Phobius"/>
    </source>
</evidence>
<dbReference type="GO" id="GO:0051285">
    <property type="term" value="C:cell cortex of cell tip"/>
    <property type="evidence" value="ECO:0007669"/>
    <property type="project" value="TreeGrafter"/>
</dbReference>
<name>A0A9P1MD76_9PEZI</name>
<dbReference type="InterPro" id="IPR009571">
    <property type="entry name" value="SUR7/Rim9-like_fungi"/>
</dbReference>
<protein>
    <recommendedName>
        <fullName evidence="5">SUR7 protein</fullName>
    </recommendedName>
</protein>
<dbReference type="Proteomes" id="UP000838763">
    <property type="component" value="Unassembled WGS sequence"/>
</dbReference>
<dbReference type="GO" id="GO:0031505">
    <property type="term" value="P:fungal-type cell wall organization"/>
    <property type="evidence" value="ECO:0007669"/>
    <property type="project" value="TreeGrafter"/>
</dbReference>
<reference evidence="3" key="1">
    <citation type="submission" date="2022-11" db="EMBL/GenBank/DDBJ databases">
        <authorList>
            <person name="Scott C."/>
            <person name="Bruce N."/>
        </authorList>
    </citation>
    <scope>NUCLEOTIDE SEQUENCE</scope>
</reference>
<sequence>MANIGRFFCVALPFILTLLSLILLLAAGLSGITNKALYMFQADVSELSIGQDVITSLLNSRDLAARNIIDDVTDLINGDNASAASSGSGTNITAGDLGLADHYNVGLWGFCTTSADGSNRKCTKPKYNWAATFLNTNIIDKFNQVAGGKIEIPDEVGHAINAFITVSRWTQIVFIAAFAALAAQLLVGLFASCTRIASCLTFLVAGISSVAVIAAASLSTATSVIIVGAVKGTGVLYGADASFNTTYLALVWAAAAFAIGAGFFWLFTICCCAPDHTKRRSKRSGDNEKAMGTGAYQPLNDPHDYNNRNSYYNQQTGYAAPTYPNAAQRDTAYEPYSHR</sequence>
<dbReference type="PANTHER" id="PTHR28019:SF3">
    <property type="entry name" value="INTEGRAL MEMBRANE PROTEIN (AFU_ORTHOLOGUE AFUA_6G07470)"/>
    <property type="match status" value="1"/>
</dbReference>
<evidence type="ECO:0008006" key="5">
    <source>
        <dbReference type="Google" id="ProtNLM"/>
    </source>
</evidence>
<keyword evidence="2" id="KW-1133">Transmembrane helix</keyword>
<feature type="region of interest" description="Disordered" evidence="1">
    <location>
        <begin position="279"/>
        <end position="339"/>
    </location>
</feature>